<comment type="caution">
    <text evidence="1">The sequence shown here is derived from an EMBL/GenBank/DDBJ whole genome shotgun (WGS) entry which is preliminary data.</text>
</comment>
<dbReference type="Proteomes" id="UP000831701">
    <property type="component" value="Chromosome 23"/>
</dbReference>
<evidence type="ECO:0000313" key="1">
    <source>
        <dbReference type="EMBL" id="KAI3352437.1"/>
    </source>
</evidence>
<gene>
    <name evidence="1" type="ORF">L3Q82_005391</name>
</gene>
<accession>A0ACB8V9T3</accession>
<reference evidence="1" key="1">
    <citation type="submission" date="2022-04" db="EMBL/GenBank/DDBJ databases">
        <title>Jade perch genome.</title>
        <authorList>
            <person name="Chao B."/>
        </authorList>
    </citation>
    <scope>NUCLEOTIDE SEQUENCE</scope>
    <source>
        <strain evidence="1">CB-2022</strain>
    </source>
</reference>
<organism evidence="1 2">
    <name type="scientific">Scortum barcoo</name>
    <name type="common">barcoo grunter</name>
    <dbReference type="NCBI Taxonomy" id="214431"/>
    <lineage>
        <taxon>Eukaryota</taxon>
        <taxon>Metazoa</taxon>
        <taxon>Chordata</taxon>
        <taxon>Craniata</taxon>
        <taxon>Vertebrata</taxon>
        <taxon>Euteleostomi</taxon>
        <taxon>Actinopterygii</taxon>
        <taxon>Neopterygii</taxon>
        <taxon>Teleostei</taxon>
        <taxon>Neoteleostei</taxon>
        <taxon>Acanthomorphata</taxon>
        <taxon>Eupercaria</taxon>
        <taxon>Centrarchiformes</taxon>
        <taxon>Terapontoidei</taxon>
        <taxon>Terapontidae</taxon>
        <taxon>Scortum</taxon>
    </lineage>
</organism>
<protein>
    <submittedName>
        <fullName evidence="1">Uncharacterized protein</fullName>
    </submittedName>
</protein>
<name>A0ACB8V9T3_9TELE</name>
<proteinExistence type="predicted"/>
<sequence>MEHSIYEDSAGARGSVEKEPLAIVEQFKDRLEEIQRDGKNDRQEVKRDEEKWGLVHEIKTVEIKYPPVEEPMLQEICIERMSSSRSVTEVRDMTGMVSHLSMDMDHYLEQRPVVTFSSQEDLVQDRFDQVIVKRDGKRRPPDIKKPIRKKLRDRERSGCSSSEGELERMSSEESLDGDAVLKEGALVCTTLMDPPASPLVVETPIGSIKDKVKALQNKVEEEKEQKNTQDLMLQEKYCVATKKTEGGMPELPRVPKSPKSPRSQTERLEETMSVKELLTAFQTGQDPSKNKAGLFEHKTIASSTISTLMSDPADSDEIKGTEHSPMQELKSQTQTQSPTIFPQPSDVKKCDKTERSTRSISESEDFDEIQTTQQIPMQELKSQTQTQGTTVSHQQIDIKKCYKTEDPQDKTVASSCISTSISESADSDDIQRTEHSPMGNPQTETQSLTVFHPQSNVNIHGTLDLEAQTVSLRRDNSEESQIISDNAYFGETVKISDTTPFDDASGSDQREESELSEKTLGMMQLEEPVISTGRSLSQDIQISPDRRPSEDFSADIKAELEESPEYQLFKQTSTVTNASYGLEAPEEEILADDSDINQVSISSPCMKSYFGDDISLTESQMRDDDSSPESPKHEGMAESSNTSAYVGTHNSSSGESENYEGLAVTHEVTIDMFTVTTRRAEEKLHKASKENTTTDCGSKIFFTQADSEVTQLKIEEPQFQEVHIERKTSTQESTSVKDMSGMFTLMRSDLDQYLQARPVVCRPPEEDIVQEKFEQIIVTKDKDKETLGFVTDENKGTNVGGTTQETDHGPKKEHSITWGDEESESEFKEVKDLSGMLSGMNTDLNQHLEATPLASQSIEEDNVQEKLEKSTSFTDENERVIADGVSQEIDCVRMKHKVTRRGEDMVMEFKETQATLTDELPMKEEWIEKKTSYQPSTKVKDMSESFSSEEAEAKTSSSAVAHFDDCTEGMVDTAQSYGTIDDCAAAHSIVNMHTFVQLPSKSNTPPRPADLENLNTVVFDDQAKEPCHRDSLEASPLMEDTSSKTSPDSIEPSPTRESPCPDSLEGSPIQPKDIDLEMSAKTAVYEDYASQLEACLTYDICREESEHDEQENSYEISHMESEIKEDKYPCSPNSATNGNMCSDPKISDSENIHMIIRQDSLNTDDSEDDTTNKQFTPEEEMFKMAAKIKTFEEMEQEAKMKKDKSLDATVLSDKHHPDDDKQGYEGENGIVFNAQVKPEEQINLCPAEERKTPDKTPIRTPGDERTPEPFQFQEGKLFEMTRGGAIDMTRRSFDEGGEEYAFFHIGEHPVDEVVPEETVEDQTKPLTLENSDSLQEIPKSSLTHDTNEKIPTPKPRTHFQPLSDKSEKHRLSETNLGSSKEVELDSPSAYEKLTIIQSQVGGLECLGLDYLDSTIADLQSDTSTIVHSMSSQQRHDSSDSSLDEDDEEEEDEEDQCSVIEMSCLDAQAGVPGYHQDSSPSLAIKPGSEIEEDVTAKDSQISEPERCHKNAEKSKTLDRRTRSEADSDKKKVSNKDIRSYSDSSQPTNKSNLSRSRLPVMMQHKPLIQTISSSSPQRKEIKLSKNMETSVNSSLDTDDTSSACHRSPDSVVFTYDIPASHSSDSDGNPLPGVQPSSGTEDVFVSRPSLDDTVETQMQRIIDDQTPESMPEDCLIKRLTKINRMDIVHLIETQMNNELNPNLWTSEDVITQEPTSYENLDEQVSTASSKINLSESSKHKNVHLGQSQFCPTKTTFLAHDSYTLAPKRLGPIPSIPGDFDLSKTQSEIMLTSESSSPQENAGNLSLPKQSENCDLAKPSSVTLDPLCQTVQNSANDKIIMPPESPSTPSGSGSPELDQLLSELKEMKLKFRPETDDPPLSESSDEGPENKNIYKFEDLSPEDGCLYKTVTSARHFSFEELMPYPSLGISETSSDEDRPRTSGQYSEESLTPVEYECFTSQPTSVKPKAEMTSSTSDEEYSIPPGYTETSSTATIYTHMPPEYAKVVQSGTDSPTFEYSDQEPYFDCKQAASDFSETEPDEPEASTRAGGDHPQDHLNNPRVLEKMNQRVLLSSGSEDYEDAFFVHEPLYNLREENEELLHYSETSDEEFTLCEASQLPPVCETGAYDDTDKSLIREITAELGSMSESSDDEFLTTRIVQRRVVIQAEEMPDLPTQSVTEEKYKDENGHIVVKRVTRKIIRKCVSMDGVEHEEVSLEGAPQGSISMAAGDGYSKVVKRTVLKSEGDHTEVTFTECEGFSASRQETDEGCKVSCTEKTMVVEGKRTVTHQGDTSLASDLPSAQDDFKQALGYISGFRRTALPHVVETEIVKDDGTVVRRAHMRKDRTLRRTVVKGAGQRKQVLLEQVDNPRKGSKPRNLQQHLHQLFHRYYEDEEDNDEEEEEEEG</sequence>
<keyword evidence="2" id="KW-1185">Reference proteome</keyword>
<evidence type="ECO:0000313" key="2">
    <source>
        <dbReference type="Proteomes" id="UP000831701"/>
    </source>
</evidence>
<dbReference type="EMBL" id="CM041553">
    <property type="protein sequence ID" value="KAI3352437.1"/>
    <property type="molecule type" value="Genomic_DNA"/>
</dbReference>